<dbReference type="Proteomes" id="UP001234297">
    <property type="component" value="Chromosome 5"/>
</dbReference>
<proteinExistence type="predicted"/>
<gene>
    <name evidence="1" type="ORF">MRB53_018506</name>
</gene>
<comment type="caution">
    <text evidence="1">The sequence shown here is derived from an EMBL/GenBank/DDBJ whole genome shotgun (WGS) entry which is preliminary data.</text>
</comment>
<name>A0ACC2M836_PERAE</name>
<evidence type="ECO:0000313" key="1">
    <source>
        <dbReference type="EMBL" id="KAJ8641812.1"/>
    </source>
</evidence>
<reference evidence="1 2" key="1">
    <citation type="journal article" date="2022" name="Hortic Res">
        <title>A haplotype resolved chromosomal level avocado genome allows analysis of novel avocado genes.</title>
        <authorList>
            <person name="Nath O."/>
            <person name="Fletcher S.J."/>
            <person name="Hayward A."/>
            <person name="Shaw L.M."/>
            <person name="Masouleh A.K."/>
            <person name="Furtado A."/>
            <person name="Henry R.J."/>
            <person name="Mitter N."/>
        </authorList>
    </citation>
    <scope>NUCLEOTIDE SEQUENCE [LARGE SCALE GENOMIC DNA]</scope>
    <source>
        <strain evidence="2">cv. Hass</strain>
    </source>
</reference>
<dbReference type="EMBL" id="CM056813">
    <property type="protein sequence ID" value="KAJ8641812.1"/>
    <property type="molecule type" value="Genomic_DNA"/>
</dbReference>
<accession>A0ACC2M836</accession>
<organism evidence="1 2">
    <name type="scientific">Persea americana</name>
    <name type="common">Avocado</name>
    <dbReference type="NCBI Taxonomy" id="3435"/>
    <lineage>
        <taxon>Eukaryota</taxon>
        <taxon>Viridiplantae</taxon>
        <taxon>Streptophyta</taxon>
        <taxon>Embryophyta</taxon>
        <taxon>Tracheophyta</taxon>
        <taxon>Spermatophyta</taxon>
        <taxon>Magnoliopsida</taxon>
        <taxon>Magnoliidae</taxon>
        <taxon>Laurales</taxon>
        <taxon>Lauraceae</taxon>
        <taxon>Persea</taxon>
    </lineage>
</organism>
<protein>
    <submittedName>
        <fullName evidence="1">Uncharacterized protein</fullName>
    </submittedName>
</protein>
<keyword evidence="2" id="KW-1185">Reference proteome</keyword>
<sequence>MVSGRSVRLRWPSGWPPSDRLVAAHPDRMMLHSGKLTSRERLAVRWPPADRASPDRKTRFLNADCKGSASHQVVTQLAAR</sequence>
<evidence type="ECO:0000313" key="2">
    <source>
        <dbReference type="Proteomes" id="UP001234297"/>
    </source>
</evidence>